<dbReference type="GeneID" id="31772717"/>
<organism evidence="1 2">
    <name type="scientific">Caldicellulosiruptor bescii</name>
    <name type="common">Anaerocellum thermophilum</name>
    <dbReference type="NCBI Taxonomy" id="31899"/>
    <lineage>
        <taxon>Bacteria</taxon>
        <taxon>Bacillati</taxon>
        <taxon>Bacillota</taxon>
        <taxon>Bacillota incertae sedis</taxon>
        <taxon>Caldicellulosiruptorales</taxon>
        <taxon>Caldicellulosiruptoraceae</taxon>
        <taxon>Caldicellulosiruptor</taxon>
    </lineage>
</organism>
<evidence type="ECO:0000313" key="2">
    <source>
        <dbReference type="Proteomes" id="UP000196803"/>
    </source>
</evidence>
<comment type="caution">
    <text evidence="1">The sequence shown here is derived from an EMBL/GenBank/DDBJ whole genome shotgun (WGS) entry which is preliminary data.</text>
</comment>
<dbReference type="Proteomes" id="UP000196803">
    <property type="component" value="Unassembled WGS sequence"/>
</dbReference>
<dbReference type="EMBL" id="FXXC01000001">
    <property type="protein sequence ID" value="SMR93735.1"/>
    <property type="molecule type" value="Genomic_DNA"/>
</dbReference>
<accession>A0ABY1S8W4</accession>
<evidence type="ECO:0000313" key="1">
    <source>
        <dbReference type="EMBL" id="SMR93735.1"/>
    </source>
</evidence>
<protein>
    <submittedName>
        <fullName evidence="1">Uncharacterized protein</fullName>
    </submittedName>
</protein>
<proteinExistence type="predicted"/>
<reference evidence="1 2" key="1">
    <citation type="submission" date="2017-05" db="EMBL/GenBank/DDBJ databases">
        <authorList>
            <person name="Varghese N."/>
            <person name="Submissions S."/>
        </authorList>
    </citation>
    <scope>NUCLEOTIDE SEQUENCE [LARGE SCALE GENOMIC DNA]</scope>
    <source>
        <strain evidence="1 2">MACB1020</strain>
    </source>
</reference>
<keyword evidence="2" id="KW-1185">Reference proteome</keyword>
<dbReference type="RefSeq" id="WP_015907839.1">
    <property type="nucleotide sequence ID" value="NZ_FUZJ01000001.1"/>
</dbReference>
<name>A0ABY1S8W4_CALBS</name>
<gene>
    <name evidence="1" type="ORF">SAMN05216240_1724</name>
</gene>
<sequence>MSTPSFMFLEYKLKLLSLPKRDVQEFEDKFLEFIQNFCEILLANMRDYFPNNAIDNTYWPNIYYDWSEIEKLEDTVYRVKLAFAHDFTLSKRGKKKFAEECKDFVRRLNKFFEIFEFDVRFEDEPFNIEYYDPGSEDNDGEDLFLYDDDNDLFG</sequence>